<evidence type="ECO:0000313" key="3">
    <source>
        <dbReference type="Proteomes" id="UP001341281"/>
    </source>
</evidence>
<dbReference type="AlphaFoldDB" id="A0AAQ3PY58"/>
<sequence length="140" mass="15013">MSAHDTTSGHFFSSSALISSMRSKPLRSTFGPASFSEAWLDSGSINTDASQPFVEDEAEEGGGDVGVLLEPARHGVGDHLLGIGARLGVEIFSQLRGGQRRDRREEEDQEDQAGVHRVRAHTAASAGNAQRGERGSFLYD</sequence>
<protein>
    <submittedName>
        <fullName evidence="2">Uncharacterized protein</fullName>
    </submittedName>
</protein>
<keyword evidence="3" id="KW-1185">Reference proteome</keyword>
<reference evidence="2 3" key="1">
    <citation type="submission" date="2024-02" db="EMBL/GenBank/DDBJ databases">
        <title>High-quality chromosome-scale genome assembly of Pensacola bahiagrass (Paspalum notatum Flugge var. saurae).</title>
        <authorList>
            <person name="Vega J.M."/>
            <person name="Podio M."/>
            <person name="Orjuela J."/>
            <person name="Siena L.A."/>
            <person name="Pessino S.C."/>
            <person name="Combes M.C."/>
            <person name="Mariac C."/>
            <person name="Albertini E."/>
            <person name="Pupilli F."/>
            <person name="Ortiz J.P.A."/>
            <person name="Leblanc O."/>
        </authorList>
    </citation>
    <scope>NUCLEOTIDE SEQUENCE [LARGE SCALE GENOMIC DNA]</scope>
    <source>
        <strain evidence="2">R1</strain>
        <tissue evidence="2">Leaf</tissue>
    </source>
</reference>
<gene>
    <name evidence="2" type="ORF">U9M48_006155</name>
</gene>
<dbReference type="EMBL" id="CP144746">
    <property type="protein sequence ID" value="WVZ55506.1"/>
    <property type="molecule type" value="Genomic_DNA"/>
</dbReference>
<evidence type="ECO:0000313" key="2">
    <source>
        <dbReference type="EMBL" id="WVZ55506.1"/>
    </source>
</evidence>
<name>A0AAQ3PY58_PASNO</name>
<feature type="region of interest" description="Disordered" evidence="1">
    <location>
        <begin position="95"/>
        <end position="140"/>
    </location>
</feature>
<proteinExistence type="predicted"/>
<dbReference type="Proteomes" id="UP001341281">
    <property type="component" value="Chromosome 02"/>
</dbReference>
<accession>A0AAQ3PY58</accession>
<organism evidence="2 3">
    <name type="scientific">Paspalum notatum var. saurae</name>
    <dbReference type="NCBI Taxonomy" id="547442"/>
    <lineage>
        <taxon>Eukaryota</taxon>
        <taxon>Viridiplantae</taxon>
        <taxon>Streptophyta</taxon>
        <taxon>Embryophyta</taxon>
        <taxon>Tracheophyta</taxon>
        <taxon>Spermatophyta</taxon>
        <taxon>Magnoliopsida</taxon>
        <taxon>Liliopsida</taxon>
        <taxon>Poales</taxon>
        <taxon>Poaceae</taxon>
        <taxon>PACMAD clade</taxon>
        <taxon>Panicoideae</taxon>
        <taxon>Andropogonodae</taxon>
        <taxon>Paspaleae</taxon>
        <taxon>Paspalinae</taxon>
        <taxon>Paspalum</taxon>
    </lineage>
</organism>
<evidence type="ECO:0000256" key="1">
    <source>
        <dbReference type="SAM" id="MobiDB-lite"/>
    </source>
</evidence>